<dbReference type="InterPro" id="IPR036380">
    <property type="entry name" value="Isochorismatase-like_sf"/>
</dbReference>
<comment type="similarity">
    <text evidence="1">Belongs to the isochorismatase family.</text>
</comment>
<accession>A0ABS2BH56</accession>
<dbReference type="PANTHER" id="PTHR11080">
    <property type="entry name" value="PYRAZINAMIDASE/NICOTINAMIDASE"/>
    <property type="match status" value="1"/>
</dbReference>
<dbReference type="GO" id="GO:0016787">
    <property type="term" value="F:hydrolase activity"/>
    <property type="evidence" value="ECO:0007669"/>
    <property type="project" value="UniProtKB-KW"/>
</dbReference>
<reference evidence="3 4" key="1">
    <citation type="submission" date="2021-01" db="EMBL/GenBank/DDBJ databases">
        <title>Draft Genome Sequence and Polyhydroxyalkanoate Biosynthetic Potential of Jeongeupia naejangsanensis Type Strain DSM 24253.</title>
        <authorList>
            <person name="Turrini P."/>
            <person name="Artuso I."/>
            <person name="Lugli G.A."/>
            <person name="Frangipani E."/>
            <person name="Ventura M."/>
            <person name="Visca P."/>
        </authorList>
    </citation>
    <scope>NUCLEOTIDE SEQUENCE [LARGE SCALE GENOMIC DNA]</scope>
    <source>
        <strain evidence="3 4">DSM 24253</strain>
    </source>
</reference>
<keyword evidence="2 3" id="KW-0378">Hydrolase</keyword>
<name>A0ABS2BH56_9NEIS</name>
<sequence length="283" mass="30628">MRTQLLIIDPQNDFCDLPATFCPADPLAADKRLAPALPVAGAHADMLRLGRLIDALGGRLDAITITLDSHQRLDIGHPTFWKQDDGSPVAPFTAISAAEVENKRYRPRDTAATTRVLAYLRELEAKGRYTHMVWPVHCEIGSWGHAVHAGLRAAYNRWEERELKIVAKVVKGTNPWTEHYSAVEAEVPLADDASTGTNAALVAMLDAADTILIGGEAGSHCVKATTEHLVAHLPDGAARLILLTDCMSAVGGFEAQYRDFLADMQARGARLATSEQIAAECMA</sequence>
<gene>
    <name evidence="3" type="ORF">JMJ54_03730</name>
</gene>
<dbReference type="EMBL" id="JAESND010000001">
    <property type="protein sequence ID" value="MBM3114931.1"/>
    <property type="molecule type" value="Genomic_DNA"/>
</dbReference>
<dbReference type="PANTHER" id="PTHR11080:SF2">
    <property type="entry name" value="LD05707P"/>
    <property type="match status" value="1"/>
</dbReference>
<evidence type="ECO:0000313" key="3">
    <source>
        <dbReference type="EMBL" id="MBM3114931.1"/>
    </source>
</evidence>
<evidence type="ECO:0000256" key="2">
    <source>
        <dbReference type="ARBA" id="ARBA00022801"/>
    </source>
</evidence>
<proteinExistence type="inferred from homology"/>
<protein>
    <submittedName>
        <fullName evidence="3">Cysteine hydrolase</fullName>
    </submittedName>
</protein>
<evidence type="ECO:0000313" key="4">
    <source>
        <dbReference type="Proteomes" id="UP000809431"/>
    </source>
</evidence>
<dbReference type="SUPFAM" id="SSF52499">
    <property type="entry name" value="Isochorismatase-like hydrolases"/>
    <property type="match status" value="1"/>
</dbReference>
<comment type="caution">
    <text evidence="3">The sequence shown here is derived from an EMBL/GenBank/DDBJ whole genome shotgun (WGS) entry which is preliminary data.</text>
</comment>
<dbReference type="RefSeq" id="WP_203536589.1">
    <property type="nucleotide sequence ID" value="NZ_JAESND010000001.1"/>
</dbReference>
<organism evidence="3 4">
    <name type="scientific">Jeongeupia naejangsanensis</name>
    <dbReference type="NCBI Taxonomy" id="613195"/>
    <lineage>
        <taxon>Bacteria</taxon>
        <taxon>Pseudomonadati</taxon>
        <taxon>Pseudomonadota</taxon>
        <taxon>Betaproteobacteria</taxon>
        <taxon>Neisseriales</taxon>
        <taxon>Chitinibacteraceae</taxon>
        <taxon>Jeongeupia</taxon>
    </lineage>
</organism>
<evidence type="ECO:0000256" key="1">
    <source>
        <dbReference type="ARBA" id="ARBA00006336"/>
    </source>
</evidence>
<dbReference type="Proteomes" id="UP000809431">
    <property type="component" value="Unassembled WGS sequence"/>
</dbReference>
<dbReference type="InterPro" id="IPR052347">
    <property type="entry name" value="Isochorismatase_Nicotinamidase"/>
</dbReference>
<keyword evidence="4" id="KW-1185">Reference proteome</keyword>
<dbReference type="Gene3D" id="3.40.50.850">
    <property type="entry name" value="Isochorismatase-like"/>
    <property type="match status" value="1"/>
</dbReference>